<evidence type="ECO:0000313" key="1">
    <source>
        <dbReference type="EnsemblMetazoa" id="Aqu2.1.12097_001"/>
    </source>
</evidence>
<organism evidence="1">
    <name type="scientific">Amphimedon queenslandica</name>
    <name type="common">Sponge</name>
    <dbReference type="NCBI Taxonomy" id="400682"/>
    <lineage>
        <taxon>Eukaryota</taxon>
        <taxon>Metazoa</taxon>
        <taxon>Porifera</taxon>
        <taxon>Demospongiae</taxon>
        <taxon>Heteroscleromorpha</taxon>
        <taxon>Haplosclerida</taxon>
        <taxon>Niphatidae</taxon>
        <taxon>Amphimedon</taxon>
    </lineage>
</organism>
<reference evidence="1" key="1">
    <citation type="submission" date="2017-05" db="UniProtKB">
        <authorList>
            <consortium name="EnsemblMetazoa"/>
        </authorList>
    </citation>
    <scope>IDENTIFICATION</scope>
</reference>
<protein>
    <submittedName>
        <fullName evidence="1">Uncharacterized protein</fullName>
    </submittedName>
</protein>
<accession>A0A1X7TC11</accession>
<dbReference type="AlphaFoldDB" id="A0A1X7TC11"/>
<dbReference type="EnsemblMetazoa" id="Aqu2.1.12097_001">
    <property type="protein sequence ID" value="Aqu2.1.12097_001"/>
    <property type="gene ID" value="Aqu2.1.12097"/>
</dbReference>
<name>A0A1X7TC11_AMPQE</name>
<proteinExistence type="predicted"/>
<sequence>MLLHPWTTKCREISSQSLTLLEILVCISHLICRGLITFPSLLQELIRCSVFLRDHSPALIISIRKGLYISLFRSHLSYGSQVW</sequence>
<dbReference type="InParanoid" id="A0A1X7TC11"/>